<dbReference type="Gene3D" id="3.40.50.11660">
    <property type="entry name" value="Glycosyl transferase family 10, C-terminal domain"/>
    <property type="match status" value="1"/>
</dbReference>
<dbReference type="UniPathway" id="UPA00378"/>
<dbReference type="EC" id="2.4.1.-" evidence="12"/>
<dbReference type="InterPro" id="IPR055270">
    <property type="entry name" value="Glyco_tran_10_C"/>
</dbReference>
<evidence type="ECO:0000256" key="2">
    <source>
        <dbReference type="ARBA" id="ARBA00004922"/>
    </source>
</evidence>
<evidence type="ECO:0000313" key="15">
    <source>
        <dbReference type="Proteomes" id="UP000085678"/>
    </source>
</evidence>
<dbReference type="STRING" id="7574.A0A1S3HX23"/>
<dbReference type="GeneID" id="106158251"/>
<dbReference type="SUPFAM" id="SSF53756">
    <property type="entry name" value="UDP-Glycosyltransferase/glycogen phosphorylase"/>
    <property type="match status" value="1"/>
</dbReference>
<proteinExistence type="inferred from homology"/>
<evidence type="ECO:0000256" key="3">
    <source>
        <dbReference type="ARBA" id="ARBA00008919"/>
    </source>
</evidence>
<keyword evidence="15" id="KW-1185">Reference proteome</keyword>
<dbReference type="InterPro" id="IPR031481">
    <property type="entry name" value="Glyco_tran_10_N"/>
</dbReference>
<evidence type="ECO:0000259" key="13">
    <source>
        <dbReference type="Pfam" id="PF00852"/>
    </source>
</evidence>
<dbReference type="Pfam" id="PF17039">
    <property type="entry name" value="Glyco_tran_10_N"/>
    <property type="match status" value="1"/>
</dbReference>
<evidence type="ECO:0000256" key="8">
    <source>
        <dbReference type="ARBA" id="ARBA00022989"/>
    </source>
</evidence>
<reference evidence="16" key="2">
    <citation type="submission" date="2025-08" db="UniProtKB">
        <authorList>
            <consortium name="RefSeq"/>
        </authorList>
    </citation>
    <scope>IDENTIFICATION</scope>
</reference>
<keyword evidence="7" id="KW-0735">Signal-anchor</keyword>
<evidence type="ECO:0000256" key="11">
    <source>
        <dbReference type="ARBA" id="ARBA00023180"/>
    </source>
</evidence>
<dbReference type="InterPro" id="IPR038577">
    <property type="entry name" value="GT10-like_C_sf"/>
</dbReference>
<dbReference type="FunFam" id="3.40.50.11660:FF:000002">
    <property type="entry name" value="Alpha-(1,3)-fucosyltransferase"/>
    <property type="match status" value="1"/>
</dbReference>
<dbReference type="GO" id="GO:0032580">
    <property type="term" value="C:Golgi cisterna membrane"/>
    <property type="evidence" value="ECO:0007669"/>
    <property type="project" value="UniProtKB-SubCell"/>
</dbReference>
<sequence length="478" mass="55471">MPSTNCVFFNIFLVISCWTVFSVLIVHYGILMLDISNSFKENSRPDKNNLKLRAVRRQDNGYSMVGGKIDLPTTDQIDPKTTDRSSMANIYETDLQQHKQTASSSFRLDQNLSAINVARQQIGFLTHNKVHPVREKVILFWNGYQNFCKEKFGHPFRSCPINACSMSTDRRQSKSADAIIFNIAAQAFKNECQGVEPKCEIPNVKPSHQVWAFLAMEPPCHTNIYRHSNKEMLLNSFNWTFTYRKDSDIWSPYGMVIRRDKPLKRNYSASVKLKTKLVAWVVSDCITWSRREEYVAELMKYIDVDILGDCGRPCISCWSYVNATYKFYLAFENSFAVDYLTEKFFRAWHLDVVLVTRSGVDYSRFGIRPEMHIDTSNFSSPKELAKYLLLLDKNDSLYLPYLEWKNTHVSTRPLESRYMNWCGLCEKVHEEPKTSKVYTKRELLEWQYGNGDIRGCYHAKDIVGPGKNCTKINKNTCV</sequence>
<name>A0A1S3HX23_LINAN</name>
<dbReference type="InterPro" id="IPR001503">
    <property type="entry name" value="Glyco_trans_10"/>
</dbReference>
<keyword evidence="10 12" id="KW-0472">Membrane</keyword>
<evidence type="ECO:0000256" key="9">
    <source>
        <dbReference type="ARBA" id="ARBA00023034"/>
    </source>
</evidence>
<dbReference type="PANTHER" id="PTHR48438">
    <property type="entry name" value="ALPHA-(1,3)-FUCOSYLTRANSFERASE C-RELATED"/>
    <property type="match status" value="1"/>
</dbReference>
<dbReference type="OrthoDB" id="427096at2759"/>
<comment type="pathway">
    <text evidence="2">Protein modification; protein glycosylation.</text>
</comment>
<feature type="transmembrane region" description="Helical" evidence="12">
    <location>
        <begin position="7"/>
        <end position="30"/>
    </location>
</feature>
<evidence type="ECO:0000256" key="5">
    <source>
        <dbReference type="ARBA" id="ARBA00022679"/>
    </source>
</evidence>
<reference evidence="16" key="1">
    <citation type="journal article" date="2015" name="Nat. Commun.">
        <title>The Lingula genome provides insights into brachiopod evolution and the origin of phosphate biomineralization.</title>
        <authorList>
            <person name="Luo Y.J."/>
            <person name="Takeuchi T."/>
            <person name="Koyanagi R."/>
            <person name="Yamada L."/>
            <person name="Kanda M."/>
            <person name="Khalturina M."/>
            <person name="Fujie M."/>
            <person name="Yamasaki S.I."/>
            <person name="Endo K."/>
            <person name="Satoh N."/>
        </authorList>
    </citation>
    <scope>NUCLEOTIDE SEQUENCE</scope>
</reference>
<feature type="domain" description="Fucosyltransferase N-terminal" evidence="14">
    <location>
        <begin position="135"/>
        <end position="254"/>
    </location>
</feature>
<feature type="domain" description="Fucosyltransferase C-terminal" evidence="13">
    <location>
        <begin position="272"/>
        <end position="439"/>
    </location>
</feature>
<dbReference type="KEGG" id="lak:106158251"/>
<evidence type="ECO:0000256" key="12">
    <source>
        <dbReference type="RuleBase" id="RU003832"/>
    </source>
</evidence>
<keyword evidence="6 12" id="KW-0812">Transmembrane</keyword>
<dbReference type="Pfam" id="PF00852">
    <property type="entry name" value="Glyco_transf_10"/>
    <property type="match status" value="1"/>
</dbReference>
<evidence type="ECO:0000256" key="6">
    <source>
        <dbReference type="ARBA" id="ARBA00022692"/>
    </source>
</evidence>
<gene>
    <name evidence="16" type="primary">LOC106158251</name>
</gene>
<organism evidence="15 16">
    <name type="scientific">Lingula anatina</name>
    <name type="common">Brachiopod</name>
    <name type="synonym">Lingula unguis</name>
    <dbReference type="NCBI Taxonomy" id="7574"/>
    <lineage>
        <taxon>Eukaryota</taxon>
        <taxon>Metazoa</taxon>
        <taxon>Spiralia</taxon>
        <taxon>Lophotrochozoa</taxon>
        <taxon>Brachiopoda</taxon>
        <taxon>Linguliformea</taxon>
        <taxon>Lingulata</taxon>
        <taxon>Lingulida</taxon>
        <taxon>Linguloidea</taxon>
        <taxon>Lingulidae</taxon>
        <taxon>Lingula</taxon>
    </lineage>
</organism>
<comment type="subcellular location">
    <subcellularLocation>
        <location evidence="1">Golgi apparatus membrane</location>
        <topology evidence="1">Single-pass type II membrane protein</topology>
    </subcellularLocation>
    <subcellularLocation>
        <location evidence="12">Golgi apparatus</location>
        <location evidence="12">Golgi stack membrane</location>
        <topology evidence="12">Single-pass type II membrane protein</topology>
    </subcellularLocation>
</comment>
<evidence type="ECO:0000256" key="1">
    <source>
        <dbReference type="ARBA" id="ARBA00004323"/>
    </source>
</evidence>
<evidence type="ECO:0000256" key="10">
    <source>
        <dbReference type="ARBA" id="ARBA00023136"/>
    </source>
</evidence>
<evidence type="ECO:0000256" key="7">
    <source>
        <dbReference type="ARBA" id="ARBA00022968"/>
    </source>
</evidence>
<dbReference type="GO" id="GO:0008417">
    <property type="term" value="F:fucosyltransferase activity"/>
    <property type="evidence" value="ECO:0007669"/>
    <property type="project" value="InterPro"/>
</dbReference>
<keyword evidence="9 12" id="KW-0333">Golgi apparatus</keyword>
<dbReference type="RefSeq" id="XP_013389614.1">
    <property type="nucleotide sequence ID" value="XM_013534160.1"/>
</dbReference>
<keyword evidence="4 12" id="KW-0328">Glycosyltransferase</keyword>
<accession>A0A1S3HX23</accession>
<keyword evidence="8 12" id="KW-1133">Transmembrane helix</keyword>
<dbReference type="Proteomes" id="UP000085678">
    <property type="component" value="Unplaced"/>
</dbReference>
<evidence type="ECO:0000259" key="14">
    <source>
        <dbReference type="Pfam" id="PF17039"/>
    </source>
</evidence>
<dbReference type="AlphaFoldDB" id="A0A1S3HX23"/>
<dbReference type="PANTHER" id="PTHR48438:SF1">
    <property type="entry name" value="ALPHA-(1,3)-FUCOSYLTRANSFERASE C-RELATED"/>
    <property type="match status" value="1"/>
</dbReference>
<evidence type="ECO:0000256" key="4">
    <source>
        <dbReference type="ARBA" id="ARBA00022676"/>
    </source>
</evidence>
<dbReference type="InParanoid" id="A0A1S3HX23"/>
<comment type="similarity">
    <text evidence="3 12">Belongs to the glycosyltransferase 10 family.</text>
</comment>
<keyword evidence="11" id="KW-0325">Glycoprotein</keyword>
<evidence type="ECO:0000313" key="16">
    <source>
        <dbReference type="RefSeq" id="XP_013389614.1"/>
    </source>
</evidence>
<protein>
    <recommendedName>
        <fullName evidence="12">Fucosyltransferase</fullName>
        <ecNumber evidence="12">2.4.1.-</ecNumber>
    </recommendedName>
</protein>
<keyword evidence="5 12" id="KW-0808">Transferase</keyword>
<dbReference type="GO" id="GO:0000139">
    <property type="term" value="C:Golgi membrane"/>
    <property type="evidence" value="ECO:0007669"/>
    <property type="project" value="UniProtKB-SubCell"/>
</dbReference>